<feature type="transmembrane region" description="Helical" evidence="6">
    <location>
        <begin position="642"/>
        <end position="662"/>
    </location>
</feature>
<dbReference type="AlphaFoldDB" id="A0A8H7R289"/>
<evidence type="ECO:0000256" key="4">
    <source>
        <dbReference type="ARBA" id="ARBA00022989"/>
    </source>
</evidence>
<dbReference type="InterPro" id="IPR018966">
    <property type="entry name" value="VTC_domain"/>
</dbReference>
<evidence type="ECO:0000313" key="9">
    <source>
        <dbReference type="Proteomes" id="UP000603453"/>
    </source>
</evidence>
<evidence type="ECO:0000256" key="5">
    <source>
        <dbReference type="ARBA" id="ARBA00023136"/>
    </source>
</evidence>
<keyword evidence="5 6" id="KW-0472">Membrane</keyword>
<evidence type="ECO:0000256" key="6">
    <source>
        <dbReference type="SAM" id="Phobius"/>
    </source>
</evidence>
<dbReference type="InterPro" id="IPR004331">
    <property type="entry name" value="SPX_dom"/>
</dbReference>
<dbReference type="InterPro" id="IPR042267">
    <property type="entry name" value="VTC_sf"/>
</dbReference>
<reference evidence="8" key="1">
    <citation type="submission" date="2020-12" db="EMBL/GenBank/DDBJ databases">
        <title>Metabolic potential, ecology and presence of endohyphal bacteria is reflected in genomic diversity of Mucoromycotina.</title>
        <authorList>
            <person name="Muszewska A."/>
            <person name="Okrasinska A."/>
            <person name="Steczkiewicz K."/>
            <person name="Drgas O."/>
            <person name="Orlowska M."/>
            <person name="Perlinska-Lenart U."/>
            <person name="Aleksandrzak-Piekarczyk T."/>
            <person name="Szatraj K."/>
            <person name="Zielenkiewicz U."/>
            <person name="Pilsyk S."/>
            <person name="Malc E."/>
            <person name="Mieczkowski P."/>
            <person name="Kruszewska J.S."/>
            <person name="Biernat P."/>
            <person name="Pawlowska J."/>
        </authorList>
    </citation>
    <scope>NUCLEOTIDE SEQUENCE</scope>
    <source>
        <strain evidence="8">WA0000017839</strain>
    </source>
</reference>
<dbReference type="Proteomes" id="UP000603453">
    <property type="component" value="Unassembled WGS sequence"/>
</dbReference>
<dbReference type="EMBL" id="JAEPRD010000059">
    <property type="protein sequence ID" value="KAG2202555.1"/>
    <property type="molecule type" value="Genomic_DNA"/>
</dbReference>
<dbReference type="PANTHER" id="PTHR46140:SF1">
    <property type="entry name" value="VACUOLAR TRANSPORTER CHAPERONE COMPLEX SUBUNIT 4-RELATED"/>
    <property type="match status" value="1"/>
</dbReference>
<keyword evidence="3 6" id="KW-0812">Transmembrane</keyword>
<dbReference type="InterPro" id="IPR003807">
    <property type="entry name" value="DUF202"/>
</dbReference>
<feature type="transmembrane region" description="Helical" evidence="6">
    <location>
        <begin position="603"/>
        <end position="621"/>
    </location>
</feature>
<dbReference type="PANTHER" id="PTHR46140">
    <property type="entry name" value="VACUOLAR TRANSPORTER CHAPERONE 1-RELATED"/>
    <property type="match status" value="1"/>
</dbReference>
<keyword evidence="2" id="KW-0926">Vacuole</keyword>
<keyword evidence="9" id="KW-1185">Reference proteome</keyword>
<dbReference type="Gene3D" id="3.20.100.30">
    <property type="entry name" value="VTC, catalytic tunnel domain"/>
    <property type="match status" value="1"/>
</dbReference>
<dbReference type="InterPro" id="IPR051572">
    <property type="entry name" value="VTC_Complex_Subunit"/>
</dbReference>
<organism evidence="8 9">
    <name type="scientific">Mucor saturninus</name>
    <dbReference type="NCBI Taxonomy" id="64648"/>
    <lineage>
        <taxon>Eukaryota</taxon>
        <taxon>Fungi</taxon>
        <taxon>Fungi incertae sedis</taxon>
        <taxon>Mucoromycota</taxon>
        <taxon>Mucoromycotina</taxon>
        <taxon>Mucoromycetes</taxon>
        <taxon>Mucorales</taxon>
        <taxon>Mucorineae</taxon>
        <taxon>Mucoraceae</taxon>
        <taxon>Mucor</taxon>
    </lineage>
</organism>
<dbReference type="GO" id="GO:0005774">
    <property type="term" value="C:vacuolar membrane"/>
    <property type="evidence" value="ECO:0007669"/>
    <property type="project" value="UniProtKB-SubCell"/>
</dbReference>
<keyword evidence="4 6" id="KW-1133">Transmembrane helix</keyword>
<evidence type="ECO:0000256" key="2">
    <source>
        <dbReference type="ARBA" id="ARBA00022554"/>
    </source>
</evidence>
<evidence type="ECO:0000256" key="3">
    <source>
        <dbReference type="ARBA" id="ARBA00022692"/>
    </source>
</evidence>
<name>A0A8H7R289_9FUNG</name>
<dbReference type="Pfam" id="PF02656">
    <property type="entry name" value="DUF202"/>
    <property type="match status" value="1"/>
</dbReference>
<dbReference type="PROSITE" id="PS51382">
    <property type="entry name" value="SPX"/>
    <property type="match status" value="1"/>
</dbReference>
<protein>
    <recommendedName>
        <fullName evidence="7">SPX domain-containing protein</fullName>
    </recommendedName>
</protein>
<dbReference type="OrthoDB" id="6493944at2759"/>
<gene>
    <name evidence="8" type="ORF">INT47_012549</name>
</gene>
<evidence type="ECO:0000313" key="8">
    <source>
        <dbReference type="EMBL" id="KAG2202555.1"/>
    </source>
</evidence>
<accession>A0A8H7R289</accession>
<sequence length="671" mass="77291">MKFGSRLKEAILPDWEPFYLDYDLLKKKLGKAQQDTFTDRDETEFVEMLDANLEKVYAFHTSTLNILRQEINKASVQHGIKKEKINKLANDISRLEKFSRFNYTGFLKIVKKHDRYTDYILRPMFMVRLNQCPFWKENEDLDALLIQLSQLFSKIRDSDPVKASTSLQPILTGEERRTVIKRFFVHTDDIFELKTNILRHLPVLVYHNQDGTKVTEQDIDPPISTLYLDNIDMDTYTSRVESTPGSQIIRLRWYGSAHDNKSISFERRTLKGENQIDTKEKFIIKDKYVLGFLEGKDTFLKKSLEKMKASAKSQKDMEDYSSLVQSIQQHILDKHMEPVLRTYYKRTAFQIPGDSGVRMALDTDLCFIREDGDIRPTGCWRRPDADIDFPFSHLPPSHVNRYPYATFEVKLDLAAKEDEPRWVVDLQESGLLEEAYQFSKFVHGMAIMFDTRVPLLPYWLAQIDEDRKVLPVLPSQIPSVMSARKGKERAMTTERSALLTEGKPSYASIVRGDQSIGRESGPSTAILGEEEERLCLDDDPGSFVLPPGVKIPKKVTTSIKVEPKVFFANERTYFSWMRFGTMLTTFSLALFNAGDAVGKISGIVYTLIAISTLIYGVGLYYRRRELIRARKSGPYDEMWGPTVICMALMVAVGLNAYLKFTISTPSLLYFY</sequence>
<comment type="caution">
    <text evidence="8">The sequence shown here is derived from an EMBL/GenBank/DDBJ whole genome shotgun (WGS) entry which is preliminary data.</text>
</comment>
<dbReference type="CDD" id="cd14480">
    <property type="entry name" value="SPX_VTC2_like"/>
    <property type="match status" value="1"/>
</dbReference>
<proteinExistence type="predicted"/>
<comment type="subcellular location">
    <subcellularLocation>
        <location evidence="1">Vacuole membrane</location>
        <topology evidence="1">Multi-pass membrane protein</topology>
    </subcellularLocation>
</comment>
<dbReference type="Pfam" id="PF09359">
    <property type="entry name" value="VTC"/>
    <property type="match status" value="1"/>
</dbReference>
<evidence type="ECO:0000256" key="1">
    <source>
        <dbReference type="ARBA" id="ARBA00004128"/>
    </source>
</evidence>
<feature type="domain" description="SPX" evidence="7">
    <location>
        <begin position="1"/>
        <end position="127"/>
    </location>
</feature>
<evidence type="ECO:0000259" key="7">
    <source>
        <dbReference type="PROSITE" id="PS51382"/>
    </source>
</evidence>
<dbReference type="GO" id="GO:0006799">
    <property type="term" value="P:polyphosphate biosynthetic process"/>
    <property type="evidence" value="ECO:0007669"/>
    <property type="project" value="UniProtKB-ARBA"/>
</dbReference>